<comment type="caution">
    <text evidence="5">The sequence shown here is derived from an EMBL/GenBank/DDBJ whole genome shotgun (WGS) entry which is preliminary data.</text>
</comment>
<keyword evidence="3" id="KW-0812">Transmembrane</keyword>
<evidence type="ECO:0000313" key="5">
    <source>
        <dbReference type="EMBL" id="KAK8518593.1"/>
    </source>
</evidence>
<dbReference type="PANTHER" id="PTHR14043">
    <property type="entry name" value="CCAAT DISPLACEMENT PROTEIN-RELATED"/>
    <property type="match status" value="1"/>
</dbReference>
<dbReference type="PANTHER" id="PTHR14043:SF2">
    <property type="entry name" value="HOMEOBOX PROTEIN CUT"/>
    <property type="match status" value="1"/>
</dbReference>
<evidence type="ECO:0000256" key="3">
    <source>
        <dbReference type="SAM" id="Phobius"/>
    </source>
</evidence>
<evidence type="ECO:0000259" key="4">
    <source>
        <dbReference type="Pfam" id="PF08172"/>
    </source>
</evidence>
<organism evidence="5 6">
    <name type="scientific">Hibiscus sabdariffa</name>
    <name type="common">roselle</name>
    <dbReference type="NCBI Taxonomy" id="183260"/>
    <lineage>
        <taxon>Eukaryota</taxon>
        <taxon>Viridiplantae</taxon>
        <taxon>Streptophyta</taxon>
        <taxon>Embryophyta</taxon>
        <taxon>Tracheophyta</taxon>
        <taxon>Spermatophyta</taxon>
        <taxon>Magnoliopsida</taxon>
        <taxon>eudicotyledons</taxon>
        <taxon>Gunneridae</taxon>
        <taxon>Pentapetalae</taxon>
        <taxon>rosids</taxon>
        <taxon>malvids</taxon>
        <taxon>Malvales</taxon>
        <taxon>Malvaceae</taxon>
        <taxon>Malvoideae</taxon>
        <taxon>Hibiscus</taxon>
    </lineage>
</organism>
<feature type="transmembrane region" description="Helical" evidence="3">
    <location>
        <begin position="381"/>
        <end position="402"/>
    </location>
</feature>
<proteinExistence type="predicted"/>
<sequence length="430" mass="49911">MQKLHDLAQSQLFELRAQSEEDRAVKQSEVNLLMDEVERAQTRLFSLEREKGLLRSQLQSANEESENKRSHTADSNTILENSLSSKEKIIYELNMELHNIEITLSNEREKHVNEIKKLNSLLYEKEVVLEKMKKELQVRPTEKLVDDLRKKVKILQVVGYNSIEAEDWEAATSGEEMSKMESLLLDKNKKMEHGTHTVEAEGKIRELEEVTEQQKLVQKLEDDILKGYNSKERKGTLFDDWDVSESAGNEHYENTDQKQISSDQDQNSMLKEIRQLKEKIGSVTSDLEKTKADNVKLYGKIRYVLDYNQEKVISRGLKKYTEDLESGFTSDVDSKYKKIYEEAINPFAAFSKRERDQRYKELGFRDKITLSSGRYVLGNKYARTFVFFYTIGLHILVFTCLYRMSSLSYLSNGSEEALIGDKNLNLPHGL</sequence>
<keyword evidence="3" id="KW-0472">Membrane</keyword>
<dbReference type="Pfam" id="PF08172">
    <property type="entry name" value="CASP_C"/>
    <property type="match status" value="1"/>
</dbReference>
<gene>
    <name evidence="5" type="ORF">V6N12_011844</name>
</gene>
<keyword evidence="6" id="KW-1185">Reference proteome</keyword>
<feature type="region of interest" description="Disordered" evidence="2">
    <location>
        <begin position="56"/>
        <end position="78"/>
    </location>
</feature>
<feature type="domain" description="CASP C-terminal" evidence="4">
    <location>
        <begin position="271"/>
        <end position="407"/>
    </location>
</feature>
<accession>A0ABR2CH30</accession>
<dbReference type="InterPro" id="IPR012955">
    <property type="entry name" value="CASP_C"/>
</dbReference>
<evidence type="ECO:0000313" key="6">
    <source>
        <dbReference type="Proteomes" id="UP001472677"/>
    </source>
</evidence>
<evidence type="ECO:0000256" key="1">
    <source>
        <dbReference type="ARBA" id="ARBA00023054"/>
    </source>
</evidence>
<name>A0ABR2CH30_9ROSI</name>
<dbReference type="EMBL" id="JBBPBM010000052">
    <property type="protein sequence ID" value="KAK8518593.1"/>
    <property type="molecule type" value="Genomic_DNA"/>
</dbReference>
<dbReference type="Proteomes" id="UP001472677">
    <property type="component" value="Unassembled WGS sequence"/>
</dbReference>
<keyword evidence="3" id="KW-1133">Transmembrane helix</keyword>
<reference evidence="5 6" key="1">
    <citation type="journal article" date="2024" name="G3 (Bethesda)">
        <title>Genome assembly of Hibiscus sabdariffa L. provides insights into metabolisms of medicinal natural products.</title>
        <authorList>
            <person name="Kim T."/>
        </authorList>
    </citation>
    <scope>NUCLEOTIDE SEQUENCE [LARGE SCALE GENOMIC DNA]</scope>
    <source>
        <strain evidence="5">TK-2024</strain>
        <tissue evidence="5">Old leaves</tissue>
    </source>
</reference>
<keyword evidence="1" id="KW-0175">Coiled coil</keyword>
<evidence type="ECO:0000256" key="2">
    <source>
        <dbReference type="SAM" id="MobiDB-lite"/>
    </source>
</evidence>
<protein>
    <recommendedName>
        <fullName evidence="4">CASP C-terminal domain-containing protein</fullName>
    </recommendedName>
</protein>